<feature type="transmembrane region" description="Helical" evidence="1">
    <location>
        <begin position="135"/>
        <end position="155"/>
    </location>
</feature>
<sequence>MGMVSALWLGLLISGFVAAALQGKIDLVTQGMLKGAEEGVAVALGLISILVLWLGVMRVAEEAGLIAALARLLRPLARWLFPSVPADHPAMGSILANMSANILGLGNAATPLGLKAMRELQELNPDKEQASDAMCTLLALNTASLTLLPTTVIALRMQYGATSPTDIVAPTILATAVGTAAAIFLDRHYRRREARGRRGAKK</sequence>
<reference evidence="3 4" key="1">
    <citation type="journal article" date="2011" name="Stand. Genomic Sci.">
        <title>Complete genome sequence of the thermophilic, hydrogen-oxidizing Bacillus tusciae type strain (T2) and reclassification in the new genus, Kyrpidia gen. nov. as Kyrpidia tusciae comb. nov. and emendation of the family Alicyclobacillaceae da Costa and Rainey, 2010.</title>
        <authorList>
            <person name="Klenk H.P."/>
            <person name="Lapidus A."/>
            <person name="Chertkov O."/>
            <person name="Copeland A."/>
            <person name="Del Rio T.G."/>
            <person name="Nolan M."/>
            <person name="Lucas S."/>
            <person name="Chen F."/>
            <person name="Tice H."/>
            <person name="Cheng J.F."/>
            <person name="Han C."/>
            <person name="Bruce D."/>
            <person name="Goodwin L."/>
            <person name="Pitluck S."/>
            <person name="Pati A."/>
            <person name="Ivanova N."/>
            <person name="Mavromatis K."/>
            <person name="Daum C."/>
            <person name="Chen A."/>
            <person name="Palaniappan K."/>
            <person name="Chang Y.J."/>
            <person name="Land M."/>
            <person name="Hauser L."/>
            <person name="Jeffries C.D."/>
            <person name="Detter J.C."/>
            <person name="Rohde M."/>
            <person name="Abt B."/>
            <person name="Pukall R."/>
            <person name="Goker M."/>
            <person name="Bristow J."/>
            <person name="Markowitz V."/>
            <person name="Hugenholtz P."/>
            <person name="Eisen J.A."/>
        </authorList>
    </citation>
    <scope>NUCLEOTIDE SEQUENCE [LARGE SCALE GENOMIC DNA]</scope>
    <source>
        <strain evidence="3 4">DSM 2912</strain>
    </source>
</reference>
<gene>
    <name evidence="3" type="ordered locus">Btus_1816</name>
</gene>
<evidence type="ECO:0000256" key="1">
    <source>
        <dbReference type="SAM" id="Phobius"/>
    </source>
</evidence>
<evidence type="ECO:0000313" key="3">
    <source>
        <dbReference type="EMBL" id="ADG06516.1"/>
    </source>
</evidence>
<name>D5WQA7_KYRT2</name>
<dbReference type="HOGENOM" id="CLU_089992_1_0_9"/>
<keyword evidence="1" id="KW-0472">Membrane</keyword>
<evidence type="ECO:0000259" key="2">
    <source>
        <dbReference type="Pfam" id="PF07670"/>
    </source>
</evidence>
<dbReference type="AlphaFoldDB" id="D5WQA7"/>
<dbReference type="eggNOG" id="COG2715">
    <property type="taxonomic scope" value="Bacteria"/>
</dbReference>
<keyword evidence="4" id="KW-1185">Reference proteome</keyword>
<dbReference type="KEGG" id="bts:Btus_1816"/>
<protein>
    <submittedName>
        <fullName evidence="3">Nucleoside recognition domain protein</fullName>
    </submittedName>
</protein>
<proteinExistence type="predicted"/>
<dbReference type="Proteomes" id="UP000002368">
    <property type="component" value="Chromosome"/>
</dbReference>
<dbReference type="Pfam" id="PF07670">
    <property type="entry name" value="Gate"/>
    <property type="match status" value="1"/>
</dbReference>
<feature type="transmembrane region" description="Helical" evidence="1">
    <location>
        <begin position="39"/>
        <end position="56"/>
    </location>
</feature>
<feature type="domain" description="Nucleoside transporter/FeoB GTPase Gate" evidence="2">
    <location>
        <begin position="44"/>
        <end position="153"/>
    </location>
</feature>
<dbReference type="STRING" id="562970.Btus_1816"/>
<accession>D5WQA7</accession>
<organism evidence="3 4">
    <name type="scientific">Kyrpidia tusciae (strain DSM 2912 / NBRC 15312 / T2)</name>
    <name type="common">Bacillus tusciae</name>
    <dbReference type="NCBI Taxonomy" id="562970"/>
    <lineage>
        <taxon>Bacteria</taxon>
        <taxon>Bacillati</taxon>
        <taxon>Bacillota</taxon>
        <taxon>Bacilli</taxon>
        <taxon>Bacillales</taxon>
        <taxon>Alicyclobacillaceae</taxon>
        <taxon>Kyrpidia</taxon>
    </lineage>
</organism>
<feature type="transmembrane region" description="Helical" evidence="1">
    <location>
        <begin position="167"/>
        <end position="185"/>
    </location>
</feature>
<dbReference type="InterPro" id="IPR011642">
    <property type="entry name" value="Gate_dom"/>
</dbReference>
<keyword evidence="1" id="KW-0812">Transmembrane</keyword>
<evidence type="ECO:0000313" key="4">
    <source>
        <dbReference type="Proteomes" id="UP000002368"/>
    </source>
</evidence>
<dbReference type="EMBL" id="CP002017">
    <property type="protein sequence ID" value="ADG06516.1"/>
    <property type="molecule type" value="Genomic_DNA"/>
</dbReference>
<keyword evidence="1" id="KW-1133">Transmembrane helix</keyword>